<reference evidence="6 8" key="2">
    <citation type="submission" date="2018-03" db="EMBL/GenBank/DDBJ databases">
        <authorList>
            <person name="Fogelqvist J."/>
        </authorList>
    </citation>
    <scope>NUCLEOTIDE SEQUENCE [LARGE SCALE GENOMIC DNA]</scope>
</reference>
<dbReference type="OrthoDB" id="439808at2759"/>
<sequence>MTADENAIAADGGKAGSMTMSTSTAHAGRLRDMLTTLEHSRLVDLLTDVAVTHPDVQDYLRRSLRSDSSLRRLFVRGLSRDCSNDDLYNAFAVFGQIDEAVVMKERGTQVCKGFGFVTFQDADAAEAALAVPEKRIRDRTATVHLAALGNPNRRGPPPSGPPLRHRNRPVDPYSAPDYGYSVPSSRLNDPEPPPQKRYREDAFYPDRRSYPSATADYAPADLYYGNPYGGFIQNQQQGRHVSPYSPPGAYPRYKQC</sequence>
<feature type="compositionally biased region" description="Basic and acidic residues" evidence="3">
    <location>
        <begin position="197"/>
        <end position="209"/>
    </location>
</feature>
<dbReference type="SUPFAM" id="SSF54928">
    <property type="entry name" value="RNA-binding domain, RBD"/>
    <property type="match status" value="1"/>
</dbReference>
<proteinExistence type="predicted"/>
<dbReference type="EMBL" id="OVEO01000010">
    <property type="protein sequence ID" value="SPQ98583.1"/>
    <property type="molecule type" value="Genomic_DNA"/>
</dbReference>
<keyword evidence="1 2" id="KW-0694">RNA-binding</keyword>
<dbReference type="OMA" id="PGAYPRY"/>
<organism evidence="5 7">
    <name type="scientific">Plasmodiophora brassicae</name>
    <name type="common">Clubroot disease agent</name>
    <dbReference type="NCBI Taxonomy" id="37360"/>
    <lineage>
        <taxon>Eukaryota</taxon>
        <taxon>Sar</taxon>
        <taxon>Rhizaria</taxon>
        <taxon>Endomyxa</taxon>
        <taxon>Phytomyxea</taxon>
        <taxon>Plasmodiophorida</taxon>
        <taxon>Plasmodiophoridae</taxon>
        <taxon>Plasmodiophora</taxon>
    </lineage>
</organism>
<dbReference type="Gene3D" id="3.30.70.330">
    <property type="match status" value="1"/>
</dbReference>
<dbReference type="InterPro" id="IPR035979">
    <property type="entry name" value="RBD_domain_sf"/>
</dbReference>
<dbReference type="EMBL" id="CDSF01000089">
    <property type="protein sequence ID" value="CEO99027.1"/>
    <property type="molecule type" value="Genomic_DNA"/>
</dbReference>
<evidence type="ECO:0000259" key="4">
    <source>
        <dbReference type="PROSITE" id="PS50102"/>
    </source>
</evidence>
<dbReference type="Proteomes" id="UP000039324">
    <property type="component" value="Unassembled WGS sequence"/>
</dbReference>
<reference evidence="5 7" key="1">
    <citation type="submission" date="2015-02" db="EMBL/GenBank/DDBJ databases">
        <authorList>
            <person name="Chooi Y.-H."/>
        </authorList>
    </citation>
    <scope>NUCLEOTIDE SEQUENCE [LARGE SCALE GENOMIC DNA]</scope>
    <source>
        <strain evidence="5">E3</strain>
    </source>
</reference>
<keyword evidence="7" id="KW-1185">Reference proteome</keyword>
<dbReference type="InterPro" id="IPR000504">
    <property type="entry name" value="RRM_dom"/>
</dbReference>
<dbReference type="PANTHER" id="PTHR48024">
    <property type="entry name" value="GEO13361P1-RELATED"/>
    <property type="match status" value="1"/>
</dbReference>
<evidence type="ECO:0000313" key="5">
    <source>
        <dbReference type="EMBL" id="CEO99027.1"/>
    </source>
</evidence>
<feature type="domain" description="RRM" evidence="4">
    <location>
        <begin position="71"/>
        <end position="148"/>
    </location>
</feature>
<gene>
    <name evidence="5" type="ORF">PBRA_007141</name>
    <name evidence="6" type="ORF">PLBR_LOCUS5798</name>
</gene>
<dbReference type="STRING" id="37360.A0A0G4IUV5"/>
<dbReference type="GO" id="GO:0005634">
    <property type="term" value="C:nucleus"/>
    <property type="evidence" value="ECO:0007669"/>
    <property type="project" value="TreeGrafter"/>
</dbReference>
<dbReference type="PANTHER" id="PTHR48024:SF56">
    <property type="entry name" value="HETEROGENEOUS NUCLEAR RIBONUCLEOPROTEIN A0"/>
    <property type="match status" value="1"/>
</dbReference>
<dbReference type="Pfam" id="PF00076">
    <property type="entry name" value="RRM_1"/>
    <property type="match status" value="1"/>
</dbReference>
<evidence type="ECO:0000313" key="6">
    <source>
        <dbReference type="EMBL" id="SPQ98583.1"/>
    </source>
</evidence>
<geneLocation type="mitochondrion" evidence="6"/>
<evidence type="ECO:0000256" key="2">
    <source>
        <dbReference type="PROSITE-ProRule" id="PRU00176"/>
    </source>
</evidence>
<feature type="region of interest" description="Disordered" evidence="3">
    <location>
        <begin position="145"/>
        <end position="211"/>
    </location>
</feature>
<evidence type="ECO:0000313" key="7">
    <source>
        <dbReference type="Proteomes" id="UP000039324"/>
    </source>
</evidence>
<dbReference type="InterPro" id="IPR012677">
    <property type="entry name" value="Nucleotide-bd_a/b_plait_sf"/>
</dbReference>
<dbReference type="InterPro" id="IPR050886">
    <property type="entry name" value="RNA-binding_reg"/>
</dbReference>
<dbReference type="PROSITE" id="PS50102">
    <property type="entry name" value="RRM"/>
    <property type="match status" value="1"/>
</dbReference>
<protein>
    <recommendedName>
        <fullName evidence="4">RRM domain-containing protein</fullName>
    </recommendedName>
</protein>
<dbReference type="GO" id="GO:0003723">
    <property type="term" value="F:RNA binding"/>
    <property type="evidence" value="ECO:0007669"/>
    <property type="project" value="UniProtKB-UniRule"/>
</dbReference>
<dbReference type="SMART" id="SM00360">
    <property type="entry name" value="RRM"/>
    <property type="match status" value="1"/>
</dbReference>
<evidence type="ECO:0000256" key="1">
    <source>
        <dbReference type="ARBA" id="ARBA00022884"/>
    </source>
</evidence>
<keyword evidence="6" id="KW-0496">Mitochondrion</keyword>
<dbReference type="AlphaFoldDB" id="A0A0G4IUV5"/>
<evidence type="ECO:0000256" key="3">
    <source>
        <dbReference type="SAM" id="MobiDB-lite"/>
    </source>
</evidence>
<name>A0A0G4IUV5_PLABS</name>
<evidence type="ECO:0000313" key="8">
    <source>
        <dbReference type="Proteomes" id="UP000290189"/>
    </source>
</evidence>
<dbReference type="Proteomes" id="UP000290189">
    <property type="component" value="Unassembled WGS sequence"/>
</dbReference>
<accession>A0A0G4IUV5</accession>